<dbReference type="Gene3D" id="3.40.50.300">
    <property type="entry name" value="P-loop containing nucleotide triphosphate hydrolases"/>
    <property type="match status" value="1"/>
</dbReference>
<accession>A0A7X9RSK0</accession>
<proteinExistence type="inferred from homology"/>
<organism evidence="8 9">
    <name type="scientific">Flammeovirga aprica JL-4</name>
    <dbReference type="NCBI Taxonomy" id="694437"/>
    <lineage>
        <taxon>Bacteria</taxon>
        <taxon>Pseudomonadati</taxon>
        <taxon>Bacteroidota</taxon>
        <taxon>Cytophagia</taxon>
        <taxon>Cytophagales</taxon>
        <taxon>Flammeovirgaceae</taxon>
        <taxon>Flammeovirga</taxon>
    </lineage>
</organism>
<feature type="domain" description="CobW C-terminal" evidence="7">
    <location>
        <begin position="257"/>
        <end position="349"/>
    </location>
</feature>
<dbReference type="InterPro" id="IPR011629">
    <property type="entry name" value="CobW-like_C"/>
</dbReference>
<comment type="catalytic activity">
    <reaction evidence="6">
        <text>GTP + H2O = GDP + phosphate + H(+)</text>
        <dbReference type="Rhea" id="RHEA:19669"/>
        <dbReference type="ChEBI" id="CHEBI:15377"/>
        <dbReference type="ChEBI" id="CHEBI:15378"/>
        <dbReference type="ChEBI" id="CHEBI:37565"/>
        <dbReference type="ChEBI" id="CHEBI:43474"/>
        <dbReference type="ChEBI" id="CHEBI:58189"/>
    </reaction>
    <physiologicalReaction direction="left-to-right" evidence="6">
        <dbReference type="Rhea" id="RHEA:19670"/>
    </physiologicalReaction>
</comment>
<evidence type="ECO:0000313" key="9">
    <source>
        <dbReference type="Proteomes" id="UP000576082"/>
    </source>
</evidence>
<gene>
    <name evidence="8" type="ORF">HHU12_04250</name>
</gene>
<dbReference type="SUPFAM" id="SSF90002">
    <property type="entry name" value="Hypothetical protein YjiA, C-terminal domain"/>
    <property type="match status" value="1"/>
</dbReference>
<evidence type="ECO:0000256" key="3">
    <source>
        <dbReference type="ARBA" id="ARBA00023186"/>
    </source>
</evidence>
<keyword evidence="2" id="KW-0378">Hydrolase</keyword>
<sequence length="353" mass="39173">MNSIKKTTMNPLDQALDARQTMSGLIFAAMALRNKNTIPVKTIPLTILGGFLGAGKTTMLNHILQNPGGRKITVLVNDFGKINIDATMVESQTDDMISLTNGCACCAVSSDLTKTLIDISEKEEQPDAIILECSGVAEPGSIAQIVLSNKAIRLDGIITLVDAETFFERLEDESSQQLFINQLTSADIISIGKTDLVSEEEKQKINQWIAKHQPNKAVLETVEGDVPTDVILGVEADHDLEDEKAKAIKKTNHKHTFESVSFSFDQPFKEEKINAFIKNLPAHIIRAKGILQIDSDLDKKMIYQRVSKRWSLKSDEQWGNEKPISQLVFIANKGTLDKEQLEKSLRACLKHIF</sequence>
<dbReference type="InterPro" id="IPR051316">
    <property type="entry name" value="Zinc-reg_GTPase_activator"/>
</dbReference>
<keyword evidence="9" id="KW-1185">Reference proteome</keyword>
<evidence type="ECO:0000256" key="4">
    <source>
        <dbReference type="ARBA" id="ARBA00034320"/>
    </source>
</evidence>
<comment type="caution">
    <text evidence="8">The sequence shown here is derived from an EMBL/GenBank/DDBJ whole genome shotgun (WGS) entry which is preliminary data.</text>
</comment>
<dbReference type="SMART" id="SM00833">
    <property type="entry name" value="CobW_C"/>
    <property type="match status" value="1"/>
</dbReference>
<dbReference type="Gene3D" id="3.30.1220.10">
    <property type="entry name" value="CobW-like, C-terminal domain"/>
    <property type="match status" value="1"/>
</dbReference>
<evidence type="ECO:0000256" key="6">
    <source>
        <dbReference type="ARBA" id="ARBA00049117"/>
    </source>
</evidence>
<dbReference type="EMBL" id="JABANE010000008">
    <property type="protein sequence ID" value="NME67171.1"/>
    <property type="molecule type" value="Genomic_DNA"/>
</dbReference>
<dbReference type="InterPro" id="IPR027417">
    <property type="entry name" value="P-loop_NTPase"/>
</dbReference>
<dbReference type="InterPro" id="IPR036627">
    <property type="entry name" value="CobW-likC_sf"/>
</dbReference>
<dbReference type="PANTHER" id="PTHR13748:SF62">
    <property type="entry name" value="COBW DOMAIN-CONTAINING PROTEIN"/>
    <property type="match status" value="1"/>
</dbReference>
<dbReference type="Pfam" id="PF07683">
    <property type="entry name" value="CobW_C"/>
    <property type="match status" value="1"/>
</dbReference>
<comment type="similarity">
    <text evidence="4">Belongs to the SIMIBI class G3E GTPase family. ZNG1 subfamily.</text>
</comment>
<dbReference type="GO" id="GO:0016787">
    <property type="term" value="F:hydrolase activity"/>
    <property type="evidence" value="ECO:0007669"/>
    <property type="project" value="UniProtKB-KW"/>
</dbReference>
<evidence type="ECO:0000256" key="2">
    <source>
        <dbReference type="ARBA" id="ARBA00022801"/>
    </source>
</evidence>
<dbReference type="InterPro" id="IPR003495">
    <property type="entry name" value="CobW/HypB/UreG_nucleotide-bd"/>
</dbReference>
<evidence type="ECO:0000259" key="7">
    <source>
        <dbReference type="SMART" id="SM00833"/>
    </source>
</evidence>
<keyword evidence="3" id="KW-0143">Chaperone</keyword>
<comment type="function">
    <text evidence="5">Zinc chaperone that directly transfers zinc cofactor to target proteins, thereby activating them. Zinc is transferred from the CXCC motif in the GTPase domain to the zinc binding site in target proteins in a process requiring GTP hydrolysis.</text>
</comment>
<keyword evidence="1" id="KW-0547">Nucleotide-binding</keyword>
<dbReference type="AlphaFoldDB" id="A0A7X9RSK0"/>
<name>A0A7X9RSK0_9BACT</name>
<dbReference type="Pfam" id="PF02492">
    <property type="entry name" value="cobW"/>
    <property type="match status" value="1"/>
</dbReference>
<dbReference type="RefSeq" id="WP_169655325.1">
    <property type="nucleotide sequence ID" value="NZ_JABANE010000008.1"/>
</dbReference>
<dbReference type="CDD" id="cd03112">
    <property type="entry name" value="CobW-like"/>
    <property type="match status" value="1"/>
</dbReference>
<dbReference type="Proteomes" id="UP000576082">
    <property type="component" value="Unassembled WGS sequence"/>
</dbReference>
<dbReference type="SUPFAM" id="SSF52540">
    <property type="entry name" value="P-loop containing nucleoside triphosphate hydrolases"/>
    <property type="match status" value="1"/>
</dbReference>
<reference evidence="8 9" key="1">
    <citation type="submission" date="2020-04" db="EMBL/GenBank/DDBJ databases">
        <title>Flammeovirga sp. SR4, a novel species isolated from seawater.</title>
        <authorList>
            <person name="Wang X."/>
        </authorList>
    </citation>
    <scope>NUCLEOTIDE SEQUENCE [LARGE SCALE GENOMIC DNA]</scope>
    <source>
        <strain evidence="8 9">ATCC 23126</strain>
    </source>
</reference>
<dbReference type="PANTHER" id="PTHR13748">
    <property type="entry name" value="COBW-RELATED"/>
    <property type="match status" value="1"/>
</dbReference>
<evidence type="ECO:0000256" key="5">
    <source>
        <dbReference type="ARBA" id="ARBA00045658"/>
    </source>
</evidence>
<evidence type="ECO:0000256" key="1">
    <source>
        <dbReference type="ARBA" id="ARBA00022741"/>
    </source>
</evidence>
<dbReference type="GO" id="GO:0005737">
    <property type="term" value="C:cytoplasm"/>
    <property type="evidence" value="ECO:0007669"/>
    <property type="project" value="TreeGrafter"/>
</dbReference>
<protein>
    <submittedName>
        <fullName evidence="8">GTP-binding protein</fullName>
    </submittedName>
</protein>
<dbReference type="GO" id="GO:0000166">
    <property type="term" value="F:nucleotide binding"/>
    <property type="evidence" value="ECO:0007669"/>
    <property type="project" value="UniProtKB-KW"/>
</dbReference>
<evidence type="ECO:0000313" key="8">
    <source>
        <dbReference type="EMBL" id="NME67171.1"/>
    </source>
</evidence>